<keyword evidence="3" id="KW-0804">Transcription</keyword>
<organism evidence="7 8">
    <name type="scientific">Haloechinothrix alba</name>
    <dbReference type="NCBI Taxonomy" id="664784"/>
    <lineage>
        <taxon>Bacteria</taxon>
        <taxon>Bacillati</taxon>
        <taxon>Actinomycetota</taxon>
        <taxon>Actinomycetes</taxon>
        <taxon>Pseudonocardiales</taxon>
        <taxon>Pseudonocardiaceae</taxon>
        <taxon>Haloechinothrix</taxon>
    </lineage>
</organism>
<dbReference type="PROSITE" id="PS50977">
    <property type="entry name" value="HTH_TETR_2"/>
    <property type="match status" value="1"/>
</dbReference>
<dbReference type="InterPro" id="IPR009057">
    <property type="entry name" value="Homeodomain-like_sf"/>
</dbReference>
<dbReference type="AlphaFoldDB" id="A0A238WHI6"/>
<dbReference type="RefSeq" id="WP_089300740.1">
    <property type="nucleotide sequence ID" value="NZ_FZNW01000006.1"/>
</dbReference>
<dbReference type="InterPro" id="IPR001647">
    <property type="entry name" value="HTH_TetR"/>
</dbReference>
<evidence type="ECO:0000256" key="2">
    <source>
        <dbReference type="ARBA" id="ARBA00023125"/>
    </source>
</evidence>
<evidence type="ECO:0000256" key="4">
    <source>
        <dbReference type="PROSITE-ProRule" id="PRU00335"/>
    </source>
</evidence>
<dbReference type="InterPro" id="IPR050109">
    <property type="entry name" value="HTH-type_TetR-like_transc_reg"/>
</dbReference>
<dbReference type="Proteomes" id="UP000198348">
    <property type="component" value="Unassembled WGS sequence"/>
</dbReference>
<dbReference type="PROSITE" id="PS01081">
    <property type="entry name" value="HTH_TETR_1"/>
    <property type="match status" value="1"/>
</dbReference>
<evidence type="ECO:0000256" key="5">
    <source>
        <dbReference type="SAM" id="MobiDB-lite"/>
    </source>
</evidence>
<dbReference type="OrthoDB" id="9805134at2"/>
<dbReference type="FunFam" id="1.10.10.60:FF:000141">
    <property type="entry name" value="TetR family transcriptional regulator"/>
    <property type="match status" value="1"/>
</dbReference>
<dbReference type="GO" id="GO:0000976">
    <property type="term" value="F:transcription cis-regulatory region binding"/>
    <property type="evidence" value="ECO:0007669"/>
    <property type="project" value="TreeGrafter"/>
</dbReference>
<keyword evidence="8" id="KW-1185">Reference proteome</keyword>
<evidence type="ECO:0000256" key="1">
    <source>
        <dbReference type="ARBA" id="ARBA00023015"/>
    </source>
</evidence>
<dbReference type="PANTHER" id="PTHR30055:SF234">
    <property type="entry name" value="HTH-TYPE TRANSCRIPTIONAL REGULATOR BETI"/>
    <property type="match status" value="1"/>
</dbReference>
<dbReference type="InterPro" id="IPR023772">
    <property type="entry name" value="DNA-bd_HTH_TetR-type_CS"/>
</dbReference>
<dbReference type="InterPro" id="IPR049484">
    <property type="entry name" value="Rv0078-like_C"/>
</dbReference>
<dbReference type="EMBL" id="FZNW01000006">
    <property type="protein sequence ID" value="SNR45937.1"/>
    <property type="molecule type" value="Genomic_DNA"/>
</dbReference>
<gene>
    <name evidence="7" type="ORF">SAMN06265360_106174</name>
</gene>
<accession>A0A238WHI6</accession>
<dbReference type="GO" id="GO:0003700">
    <property type="term" value="F:DNA-binding transcription factor activity"/>
    <property type="evidence" value="ECO:0007669"/>
    <property type="project" value="TreeGrafter"/>
</dbReference>
<dbReference type="SUPFAM" id="SSF46689">
    <property type="entry name" value="Homeodomain-like"/>
    <property type="match status" value="1"/>
</dbReference>
<evidence type="ECO:0000259" key="6">
    <source>
        <dbReference type="PROSITE" id="PS50977"/>
    </source>
</evidence>
<dbReference type="GO" id="GO:0045892">
    <property type="term" value="P:negative regulation of DNA-templated transcription"/>
    <property type="evidence" value="ECO:0007669"/>
    <property type="project" value="UniProtKB-ARBA"/>
</dbReference>
<sequence>MRSRRLEYSESTRSALVESAVTLFTKHGYAGTSLDEIAKRARVTKGALYHHFSGKQALFEAAFDAVERRVHAELTEVTEGDGAPWDRAVEGLRTFLTICLEPEYQRIVIHEAPVVMGAERWREAESHYSYGVIRSILNDLVESGHLGAIPLEVTANLLFGALSAAASMIAGSADPKDVSARTEEVIVQVLRSVRASAAAGTPDTDAGPARGKRSAAHIADKIRTKVAGDPSGAGER</sequence>
<feature type="domain" description="HTH tetR-type" evidence="6">
    <location>
        <begin position="10"/>
        <end position="70"/>
    </location>
</feature>
<name>A0A238WHI6_9PSEU</name>
<dbReference type="PANTHER" id="PTHR30055">
    <property type="entry name" value="HTH-TYPE TRANSCRIPTIONAL REGULATOR RUTR"/>
    <property type="match status" value="1"/>
</dbReference>
<dbReference type="PRINTS" id="PR00455">
    <property type="entry name" value="HTHTETR"/>
</dbReference>
<proteinExistence type="predicted"/>
<feature type="DNA-binding region" description="H-T-H motif" evidence="4">
    <location>
        <begin position="33"/>
        <end position="52"/>
    </location>
</feature>
<dbReference type="Pfam" id="PF00440">
    <property type="entry name" value="TetR_N"/>
    <property type="match status" value="1"/>
</dbReference>
<protein>
    <submittedName>
        <fullName evidence="7">Transcriptional regulator, TetR family</fullName>
    </submittedName>
</protein>
<evidence type="ECO:0000313" key="7">
    <source>
        <dbReference type="EMBL" id="SNR45937.1"/>
    </source>
</evidence>
<evidence type="ECO:0000256" key="3">
    <source>
        <dbReference type="ARBA" id="ARBA00023163"/>
    </source>
</evidence>
<reference evidence="7 8" key="1">
    <citation type="submission" date="2017-06" db="EMBL/GenBank/DDBJ databases">
        <authorList>
            <person name="Kim H.J."/>
            <person name="Triplett B.A."/>
        </authorList>
    </citation>
    <scope>NUCLEOTIDE SEQUENCE [LARGE SCALE GENOMIC DNA]</scope>
    <source>
        <strain evidence="7 8">DSM 45207</strain>
    </source>
</reference>
<feature type="region of interest" description="Disordered" evidence="5">
    <location>
        <begin position="197"/>
        <end position="236"/>
    </location>
</feature>
<evidence type="ECO:0000313" key="8">
    <source>
        <dbReference type="Proteomes" id="UP000198348"/>
    </source>
</evidence>
<dbReference type="Gene3D" id="1.10.357.10">
    <property type="entry name" value="Tetracycline Repressor, domain 2"/>
    <property type="match status" value="1"/>
</dbReference>
<dbReference type="Pfam" id="PF21351">
    <property type="entry name" value="TetR_C_41"/>
    <property type="match status" value="1"/>
</dbReference>
<keyword evidence="2 4" id="KW-0238">DNA-binding</keyword>
<keyword evidence="1" id="KW-0805">Transcription regulation</keyword>